<evidence type="ECO:0000256" key="2">
    <source>
        <dbReference type="SAM" id="MobiDB-lite"/>
    </source>
</evidence>
<dbReference type="AlphaFoldDB" id="A0A194UXZ1"/>
<dbReference type="EMBL" id="KN714689">
    <property type="protein sequence ID" value="KUI56456.1"/>
    <property type="molecule type" value="Genomic_DNA"/>
</dbReference>
<protein>
    <submittedName>
        <fullName evidence="3">Bromodomain-containing factor 1</fullName>
    </submittedName>
</protein>
<organism evidence="3 4">
    <name type="scientific">Cytospora mali</name>
    <name type="common">Apple Valsa canker fungus</name>
    <name type="synonym">Valsa mali</name>
    <dbReference type="NCBI Taxonomy" id="578113"/>
    <lineage>
        <taxon>Eukaryota</taxon>
        <taxon>Fungi</taxon>
        <taxon>Dikarya</taxon>
        <taxon>Ascomycota</taxon>
        <taxon>Pezizomycotina</taxon>
        <taxon>Sordariomycetes</taxon>
        <taxon>Sordariomycetidae</taxon>
        <taxon>Diaporthales</taxon>
        <taxon>Cytosporaceae</taxon>
        <taxon>Cytospora</taxon>
    </lineage>
</organism>
<reference evidence="4" key="1">
    <citation type="submission" date="2014-12" db="EMBL/GenBank/DDBJ databases">
        <title>Genome Sequence of Valsa Canker Pathogens Uncovers a Specific Adaption of Colonization on Woody Bark.</title>
        <authorList>
            <person name="Yin Z."/>
            <person name="Liu H."/>
            <person name="Gao X."/>
            <person name="Li Z."/>
            <person name="Song N."/>
            <person name="Ke X."/>
            <person name="Dai Q."/>
            <person name="Wu Y."/>
            <person name="Sun Y."/>
            <person name="Xu J.-R."/>
            <person name="Kang Z.K."/>
            <person name="Wang L."/>
            <person name="Huang L."/>
        </authorList>
    </citation>
    <scope>NUCLEOTIDE SEQUENCE [LARGE SCALE GENOMIC DNA]</scope>
    <source>
        <strain evidence="4">SXYL134</strain>
    </source>
</reference>
<dbReference type="STRING" id="694573.A0A194UXZ1"/>
<feature type="region of interest" description="Disordered" evidence="2">
    <location>
        <begin position="99"/>
        <end position="158"/>
    </location>
</feature>
<proteinExistence type="predicted"/>
<sequence length="331" mass="37678">MFKQVKKLDKELCEPNKLEERDLLLGIDQAIHAAHKSALPLQDVLKIALGSLMEYYEMGSDAEISFDNVTIHTSSAKDSPACTSTASTAEEKLLNDEVSTYETPTNETPTDQAITDETPTTENSTSDVTDAVIESLPTRMGNTNPLKRKASTELQGHRRRFRRGKVPRLRTPSTKAIMSRMRRLELRFCDEMIEELIKPKHLYCNRFFLTLPDHEAEPLDENSGIMVQPDSMVIRLELPVTLACMEERKEAGEYRSAKDIMDDFSRMVGHVWKTFPEGHIINDAAHDLSRVFARKWSRKSAWMREEIAEIEARWKEGSDAHFVSDSDSDSD</sequence>
<feature type="compositionally biased region" description="Polar residues" evidence="2">
    <location>
        <begin position="99"/>
        <end position="128"/>
    </location>
</feature>
<evidence type="ECO:0000256" key="1">
    <source>
        <dbReference type="ARBA" id="ARBA00023117"/>
    </source>
</evidence>
<dbReference type="InterPro" id="IPR036427">
    <property type="entry name" value="Bromodomain-like_sf"/>
</dbReference>
<keyword evidence="1" id="KW-0103">Bromodomain</keyword>
<name>A0A194UXZ1_CYTMA</name>
<evidence type="ECO:0000313" key="3">
    <source>
        <dbReference type="EMBL" id="KUI56456.1"/>
    </source>
</evidence>
<dbReference type="Gene3D" id="1.20.920.10">
    <property type="entry name" value="Bromodomain-like"/>
    <property type="match status" value="1"/>
</dbReference>
<dbReference type="GO" id="GO:0006325">
    <property type="term" value="P:chromatin organization"/>
    <property type="evidence" value="ECO:0007669"/>
    <property type="project" value="UniProtKB-ARBA"/>
</dbReference>
<dbReference type="OrthoDB" id="784962at2759"/>
<dbReference type="SUPFAM" id="SSF47370">
    <property type="entry name" value="Bromodomain"/>
    <property type="match status" value="1"/>
</dbReference>
<gene>
    <name evidence="3" type="ORF">VP1G_03781</name>
</gene>
<dbReference type="Proteomes" id="UP000078576">
    <property type="component" value="Unassembled WGS sequence"/>
</dbReference>
<keyword evidence="4" id="KW-1185">Reference proteome</keyword>
<evidence type="ECO:0000313" key="4">
    <source>
        <dbReference type="Proteomes" id="UP000078576"/>
    </source>
</evidence>
<accession>A0A194UXZ1</accession>